<comment type="caution">
    <text evidence="2">The sequence shown here is derived from an EMBL/GenBank/DDBJ whole genome shotgun (WGS) entry which is preliminary data.</text>
</comment>
<sequence length="144" mass="14464">MDAGSKVRIGQIARALLAACAIMASPAVAHAAPAPASAEAAVVILEPVGAGFSFDILSDAVSAVFLNGDAGDSVSVLMSPRKPGKKGMPRDASGVLVMASGVYRIDLLQPAASDARLRGAMRGSVSGRGNVPGDSSILFLAQFN</sequence>
<reference evidence="2 3" key="1">
    <citation type="submission" date="2014-10" db="EMBL/GenBank/DDBJ databases">
        <title>Draft genome sequence of Novosphingobium subterraneum DSM 12447.</title>
        <authorList>
            <person name="Gan H.M."/>
            <person name="Gan H.Y."/>
            <person name="Savka M.A."/>
        </authorList>
    </citation>
    <scope>NUCLEOTIDE SEQUENCE [LARGE SCALE GENOMIC DNA]</scope>
    <source>
        <strain evidence="2 3">DSM 12447</strain>
    </source>
</reference>
<keyword evidence="3" id="KW-1185">Reference proteome</keyword>
<dbReference type="PATRIC" id="fig|48936.3.peg.4494"/>
<feature type="signal peptide" evidence="1">
    <location>
        <begin position="1"/>
        <end position="31"/>
    </location>
</feature>
<gene>
    <name evidence="2" type="ORF">NJ75_04454</name>
</gene>
<dbReference type="EMBL" id="JRVC01000034">
    <property type="protein sequence ID" value="KHS41734.1"/>
    <property type="molecule type" value="Genomic_DNA"/>
</dbReference>
<evidence type="ECO:0000313" key="2">
    <source>
        <dbReference type="EMBL" id="KHS41734.1"/>
    </source>
</evidence>
<feature type="chain" id="PRO_5002140506" evidence="1">
    <location>
        <begin position="32"/>
        <end position="144"/>
    </location>
</feature>
<dbReference type="AlphaFoldDB" id="A0A0B8Z665"/>
<dbReference type="RefSeq" id="WP_039338338.1">
    <property type="nucleotide sequence ID" value="NZ_JRVC01000034.1"/>
</dbReference>
<name>A0A0B8Z665_9SPHN</name>
<evidence type="ECO:0000256" key="1">
    <source>
        <dbReference type="SAM" id="SignalP"/>
    </source>
</evidence>
<accession>A0A0B8Z665</accession>
<keyword evidence="1" id="KW-0732">Signal</keyword>
<protein>
    <submittedName>
        <fullName evidence="2">Uncharacterized protein</fullName>
    </submittedName>
</protein>
<dbReference type="STRING" id="48936.NJ75_04454"/>
<proteinExistence type="predicted"/>
<evidence type="ECO:0000313" key="3">
    <source>
        <dbReference type="Proteomes" id="UP000031338"/>
    </source>
</evidence>
<dbReference type="Proteomes" id="UP000031338">
    <property type="component" value="Unassembled WGS sequence"/>
</dbReference>
<organism evidence="2 3">
    <name type="scientific">Novosphingobium subterraneum</name>
    <dbReference type="NCBI Taxonomy" id="48936"/>
    <lineage>
        <taxon>Bacteria</taxon>
        <taxon>Pseudomonadati</taxon>
        <taxon>Pseudomonadota</taxon>
        <taxon>Alphaproteobacteria</taxon>
        <taxon>Sphingomonadales</taxon>
        <taxon>Sphingomonadaceae</taxon>
        <taxon>Novosphingobium</taxon>
    </lineage>
</organism>